<dbReference type="PROSITE" id="PS51683">
    <property type="entry name" value="SAM_OMT_II"/>
    <property type="match status" value="1"/>
</dbReference>
<dbReference type="InterPro" id="IPR016461">
    <property type="entry name" value="COMT-like"/>
</dbReference>
<dbReference type="InterPro" id="IPR001077">
    <property type="entry name" value="COMT_C"/>
</dbReference>
<reference evidence="6" key="1">
    <citation type="journal article" date="2020" name="Nat. Commun.">
        <title>Genome sequence of the cluster root forming white lupin.</title>
        <authorList>
            <person name="Hufnagel B."/>
            <person name="Marques A."/>
            <person name="Soriano A."/>
            <person name="Marques L."/>
            <person name="Divol F."/>
            <person name="Doumas P."/>
            <person name="Sallet E."/>
            <person name="Mancinotti D."/>
            <person name="Carrere S."/>
            <person name="Marande W."/>
            <person name="Arribat S."/>
            <person name="Keller J."/>
            <person name="Huneau C."/>
            <person name="Blein T."/>
            <person name="Aime D."/>
            <person name="Laguerre M."/>
            <person name="Taylor J."/>
            <person name="Schubert V."/>
            <person name="Nelson M."/>
            <person name="Geu-Flores F."/>
            <person name="Crespi M."/>
            <person name="Gallardo-Guerrero K."/>
            <person name="Delaux P.-M."/>
            <person name="Salse J."/>
            <person name="Berges H."/>
            <person name="Guyot R."/>
            <person name="Gouzy J."/>
            <person name="Peret B."/>
        </authorList>
    </citation>
    <scope>NUCLEOTIDE SEQUENCE [LARGE SCALE GENOMIC DNA]</scope>
    <source>
        <strain evidence="6">cv. Amiga</strain>
    </source>
</reference>
<proteinExistence type="predicted"/>
<dbReference type="PANTHER" id="PTHR11746">
    <property type="entry name" value="O-METHYLTRANSFERASE"/>
    <property type="match status" value="1"/>
</dbReference>
<dbReference type="GO" id="GO:0008171">
    <property type="term" value="F:O-methyltransferase activity"/>
    <property type="evidence" value="ECO:0007669"/>
    <property type="project" value="InterPro"/>
</dbReference>
<gene>
    <name evidence="5" type="ORF">Lalb_Chr15g0076581</name>
</gene>
<feature type="domain" description="O-methyltransferase C-terminal" evidence="4">
    <location>
        <begin position="2"/>
        <end position="58"/>
    </location>
</feature>
<dbReference type="EMBL" id="WOCE01000015">
    <property type="protein sequence ID" value="KAE9598064.1"/>
    <property type="molecule type" value="Genomic_DNA"/>
</dbReference>
<keyword evidence="2 5" id="KW-0808">Transferase</keyword>
<dbReference type="InterPro" id="IPR029063">
    <property type="entry name" value="SAM-dependent_MTases_sf"/>
</dbReference>
<evidence type="ECO:0000313" key="5">
    <source>
        <dbReference type="EMBL" id="KAE9598064.1"/>
    </source>
</evidence>
<keyword evidence="1 5" id="KW-0489">Methyltransferase</keyword>
<evidence type="ECO:0000256" key="3">
    <source>
        <dbReference type="ARBA" id="ARBA00022691"/>
    </source>
</evidence>
<accession>A0A6A4PAY1</accession>
<evidence type="ECO:0000256" key="1">
    <source>
        <dbReference type="ARBA" id="ARBA00022603"/>
    </source>
</evidence>
<sequence>MINHATIAMKKVVERFKGFEGIKRLVHVSGGLDISINLITSKYPHIKGINFDLVHALHQILYFVKVFVWRLFKPSQVN</sequence>
<protein>
    <submittedName>
        <fullName evidence="5">Putative O-methyltransferase COMT-type</fullName>
    </submittedName>
</protein>
<evidence type="ECO:0000313" key="6">
    <source>
        <dbReference type="Proteomes" id="UP000447434"/>
    </source>
</evidence>
<evidence type="ECO:0000256" key="2">
    <source>
        <dbReference type="ARBA" id="ARBA00022679"/>
    </source>
</evidence>
<comment type="caution">
    <text evidence="5">The sequence shown here is derived from an EMBL/GenBank/DDBJ whole genome shotgun (WGS) entry which is preliminary data.</text>
</comment>
<dbReference type="Proteomes" id="UP000447434">
    <property type="component" value="Chromosome 15"/>
</dbReference>
<dbReference type="GO" id="GO:0032259">
    <property type="term" value="P:methylation"/>
    <property type="evidence" value="ECO:0007669"/>
    <property type="project" value="UniProtKB-KW"/>
</dbReference>
<dbReference type="Gene3D" id="3.40.50.150">
    <property type="entry name" value="Vaccinia Virus protein VP39"/>
    <property type="match status" value="1"/>
</dbReference>
<keyword evidence="3" id="KW-0949">S-adenosyl-L-methionine</keyword>
<dbReference type="OrthoDB" id="1606438at2759"/>
<dbReference type="AlphaFoldDB" id="A0A6A4PAY1"/>
<name>A0A6A4PAY1_LUPAL</name>
<dbReference type="Pfam" id="PF00891">
    <property type="entry name" value="Methyltransf_2"/>
    <property type="match status" value="1"/>
</dbReference>
<evidence type="ECO:0000259" key="4">
    <source>
        <dbReference type="Pfam" id="PF00891"/>
    </source>
</evidence>
<keyword evidence="6" id="KW-1185">Reference proteome</keyword>
<organism evidence="5 6">
    <name type="scientific">Lupinus albus</name>
    <name type="common">White lupine</name>
    <name type="synonym">Lupinus termis</name>
    <dbReference type="NCBI Taxonomy" id="3870"/>
    <lineage>
        <taxon>Eukaryota</taxon>
        <taxon>Viridiplantae</taxon>
        <taxon>Streptophyta</taxon>
        <taxon>Embryophyta</taxon>
        <taxon>Tracheophyta</taxon>
        <taxon>Spermatophyta</taxon>
        <taxon>Magnoliopsida</taxon>
        <taxon>eudicotyledons</taxon>
        <taxon>Gunneridae</taxon>
        <taxon>Pentapetalae</taxon>
        <taxon>rosids</taxon>
        <taxon>fabids</taxon>
        <taxon>Fabales</taxon>
        <taxon>Fabaceae</taxon>
        <taxon>Papilionoideae</taxon>
        <taxon>50 kb inversion clade</taxon>
        <taxon>genistoids sensu lato</taxon>
        <taxon>core genistoids</taxon>
        <taxon>Genisteae</taxon>
        <taxon>Lupinus</taxon>
    </lineage>
</organism>